<dbReference type="AlphaFoldDB" id="A0A1Y0EMX9"/>
<accession>A0A1Y0EMX9</accession>
<keyword evidence="4" id="KW-1185">Reference proteome</keyword>
<evidence type="ECO:0000313" key="3">
    <source>
        <dbReference type="EMBL" id="ARU05015.1"/>
    </source>
</evidence>
<gene>
    <name evidence="3" type="ORF">CCO03_10245</name>
</gene>
<feature type="chain" id="PRO_5012078499" description="BcpO-related WXXGXW repeat protein" evidence="2">
    <location>
        <begin position="31"/>
        <end position="183"/>
    </location>
</feature>
<dbReference type="RefSeq" id="WP_087280719.1">
    <property type="nucleotide sequence ID" value="NZ_CP021455.1"/>
</dbReference>
<evidence type="ECO:0000256" key="2">
    <source>
        <dbReference type="SAM" id="SignalP"/>
    </source>
</evidence>
<dbReference type="EMBL" id="CP021455">
    <property type="protein sequence ID" value="ARU05015.1"/>
    <property type="molecule type" value="Genomic_DNA"/>
</dbReference>
<keyword evidence="2" id="KW-0732">Signal</keyword>
<protein>
    <recommendedName>
        <fullName evidence="5">BcpO-related WXXGXW repeat protein</fullName>
    </recommendedName>
</protein>
<evidence type="ECO:0000313" key="4">
    <source>
        <dbReference type="Proteomes" id="UP000196138"/>
    </source>
</evidence>
<dbReference type="PROSITE" id="PS51257">
    <property type="entry name" value="PROKAR_LIPOPROTEIN"/>
    <property type="match status" value="1"/>
</dbReference>
<organism evidence="3 4">
    <name type="scientific">Comamonas serinivorans</name>
    <dbReference type="NCBI Taxonomy" id="1082851"/>
    <lineage>
        <taxon>Bacteria</taxon>
        <taxon>Pseudomonadati</taxon>
        <taxon>Pseudomonadota</taxon>
        <taxon>Betaproteobacteria</taxon>
        <taxon>Burkholderiales</taxon>
        <taxon>Comamonadaceae</taxon>
        <taxon>Comamonas</taxon>
    </lineage>
</organism>
<dbReference type="OrthoDB" id="121499at2"/>
<feature type="region of interest" description="Disordered" evidence="1">
    <location>
        <begin position="103"/>
        <end position="183"/>
    </location>
</feature>
<feature type="compositionally biased region" description="Polar residues" evidence="1">
    <location>
        <begin position="174"/>
        <end position="183"/>
    </location>
</feature>
<feature type="compositionally biased region" description="Basic and acidic residues" evidence="1">
    <location>
        <begin position="103"/>
        <end position="139"/>
    </location>
</feature>
<dbReference type="Proteomes" id="UP000196138">
    <property type="component" value="Chromosome"/>
</dbReference>
<proteinExistence type="predicted"/>
<reference evidence="3 4" key="1">
    <citation type="submission" date="2017-05" db="EMBL/GenBank/DDBJ databases">
        <authorList>
            <person name="Song R."/>
            <person name="Chenine A.L."/>
            <person name="Ruprecht R.M."/>
        </authorList>
    </citation>
    <scope>NUCLEOTIDE SEQUENCE [LARGE SCALE GENOMIC DNA]</scope>
    <source>
        <strain evidence="3 4">DSM 26136</strain>
    </source>
</reference>
<evidence type="ECO:0008006" key="5">
    <source>
        <dbReference type="Google" id="ProtNLM"/>
    </source>
</evidence>
<sequence length="183" mass="20094">MNRQHPHGRRPLALLVAALAGLALTGCVVAPVGEPYYDSGSTYYGGGSYYDNGYADGFYNGTYYPAIPHEVVPVAPYAGALWVSGYWDLDRGHRRWIPGRYERPGYNRPGWRPDDHRPGWNNGRPDRPGWNHNRPDNNRPRPNRPTGADRPVGNPGNGAVIRRPPGQVNPPLIRSSSGTGDGG</sequence>
<name>A0A1Y0EMX9_9BURK</name>
<dbReference type="KEGG" id="cser:CCO03_10245"/>
<feature type="signal peptide" evidence="2">
    <location>
        <begin position="1"/>
        <end position="30"/>
    </location>
</feature>
<evidence type="ECO:0000256" key="1">
    <source>
        <dbReference type="SAM" id="MobiDB-lite"/>
    </source>
</evidence>